<feature type="domain" description="Glycosyltransferase 2-like" evidence="5">
    <location>
        <begin position="8"/>
        <end position="149"/>
    </location>
</feature>
<name>A0ABP8RFG9_9PSEU</name>
<gene>
    <name evidence="6" type="ORF">GCM10023175_04610</name>
</gene>
<proteinExistence type="inferred from homology"/>
<evidence type="ECO:0000313" key="6">
    <source>
        <dbReference type="EMBL" id="GAA4536957.1"/>
    </source>
</evidence>
<dbReference type="PANTHER" id="PTHR43630:SF1">
    <property type="entry name" value="POLY-BETA-1,6-N-ACETYL-D-GLUCOSAMINE SYNTHASE"/>
    <property type="match status" value="1"/>
</dbReference>
<evidence type="ECO:0000256" key="3">
    <source>
        <dbReference type="ARBA" id="ARBA00022679"/>
    </source>
</evidence>
<dbReference type="EMBL" id="BAABGT010000008">
    <property type="protein sequence ID" value="GAA4536957.1"/>
    <property type="molecule type" value="Genomic_DNA"/>
</dbReference>
<evidence type="ECO:0000256" key="2">
    <source>
        <dbReference type="ARBA" id="ARBA00022676"/>
    </source>
</evidence>
<keyword evidence="7" id="KW-1185">Reference proteome</keyword>
<accession>A0ABP8RFG9</accession>
<evidence type="ECO:0000256" key="1">
    <source>
        <dbReference type="ARBA" id="ARBA00006739"/>
    </source>
</evidence>
<reference evidence="7" key="1">
    <citation type="journal article" date="2019" name="Int. J. Syst. Evol. Microbiol.">
        <title>The Global Catalogue of Microorganisms (GCM) 10K type strain sequencing project: providing services to taxonomists for standard genome sequencing and annotation.</title>
        <authorList>
            <consortium name="The Broad Institute Genomics Platform"/>
            <consortium name="The Broad Institute Genome Sequencing Center for Infectious Disease"/>
            <person name="Wu L."/>
            <person name="Ma J."/>
        </authorList>
    </citation>
    <scope>NUCLEOTIDE SEQUENCE [LARGE SCALE GENOMIC DNA]</scope>
    <source>
        <strain evidence="7">JCM 17906</strain>
    </source>
</reference>
<evidence type="ECO:0000256" key="4">
    <source>
        <dbReference type="SAM" id="Phobius"/>
    </source>
</evidence>
<dbReference type="PANTHER" id="PTHR43630">
    <property type="entry name" value="POLY-BETA-1,6-N-ACETYL-D-GLUCOSAMINE SYNTHASE"/>
    <property type="match status" value="1"/>
</dbReference>
<keyword evidence="2" id="KW-0328">Glycosyltransferase</keyword>
<organism evidence="6 7">
    <name type="scientific">Pseudonocardia xishanensis</name>
    <dbReference type="NCBI Taxonomy" id="630995"/>
    <lineage>
        <taxon>Bacteria</taxon>
        <taxon>Bacillati</taxon>
        <taxon>Actinomycetota</taxon>
        <taxon>Actinomycetes</taxon>
        <taxon>Pseudonocardiales</taxon>
        <taxon>Pseudonocardiaceae</taxon>
        <taxon>Pseudonocardia</taxon>
    </lineage>
</organism>
<keyword evidence="3" id="KW-0808">Transferase</keyword>
<dbReference type="Proteomes" id="UP001501598">
    <property type="component" value="Unassembled WGS sequence"/>
</dbReference>
<comment type="caution">
    <text evidence="6">The sequence shown here is derived from an EMBL/GenBank/DDBJ whole genome shotgun (WGS) entry which is preliminary data.</text>
</comment>
<dbReference type="Gene3D" id="3.90.550.10">
    <property type="entry name" value="Spore Coat Polysaccharide Biosynthesis Protein SpsA, Chain A"/>
    <property type="match status" value="1"/>
</dbReference>
<dbReference type="RefSeq" id="WP_345412162.1">
    <property type="nucleotide sequence ID" value="NZ_BAABGT010000008.1"/>
</dbReference>
<dbReference type="InterPro" id="IPR001173">
    <property type="entry name" value="Glyco_trans_2-like"/>
</dbReference>
<feature type="transmembrane region" description="Helical" evidence="4">
    <location>
        <begin position="136"/>
        <end position="169"/>
    </location>
</feature>
<keyword evidence="4" id="KW-0812">Transmembrane</keyword>
<sequence>MLPGLDRLGLPIPLGGTSNHFRTAALRRLGGWDPFNVTEDADLGIRAAALGHTVGVINSTTFEEANRAPGNWVRQRSRWIKGYLQTLLVHLRHPVRRVRTASLKQTLVTTNPDVFAFRDGVWPGLLAAAGTVDETLWHVLLFLAVAMLYAIRFPAALIGYLVSVVAVWIGCGSRRCRRTCCSRWWR</sequence>
<dbReference type="SUPFAM" id="SSF53448">
    <property type="entry name" value="Nucleotide-diphospho-sugar transferases"/>
    <property type="match status" value="1"/>
</dbReference>
<dbReference type="Pfam" id="PF13632">
    <property type="entry name" value="Glyco_trans_2_3"/>
    <property type="match status" value="1"/>
</dbReference>
<keyword evidence="4" id="KW-0472">Membrane</keyword>
<evidence type="ECO:0000313" key="7">
    <source>
        <dbReference type="Proteomes" id="UP001501598"/>
    </source>
</evidence>
<evidence type="ECO:0000259" key="5">
    <source>
        <dbReference type="Pfam" id="PF13632"/>
    </source>
</evidence>
<keyword evidence="4" id="KW-1133">Transmembrane helix</keyword>
<protein>
    <recommendedName>
        <fullName evidence="5">Glycosyltransferase 2-like domain-containing protein</fullName>
    </recommendedName>
</protein>
<comment type="similarity">
    <text evidence="1">Belongs to the glycosyltransferase 2 family.</text>
</comment>
<dbReference type="InterPro" id="IPR029044">
    <property type="entry name" value="Nucleotide-diphossugar_trans"/>
</dbReference>